<dbReference type="OrthoDB" id="26681at2759"/>
<sequence>PIQVSLEEFKLQFAEMFRLYDRKSVGSTAKTSQPPSSTPSSVAASRIPTATNHKALKEKRRQVPANEKLSATNGIDGTEEAKEEREGAEEEAGEAKEEAAEEEERTLQISVIGGATKEGEEKAPTMVEDSAMGKGTHDPAEERKKKDEPVAVVKGKKDDPSRQMFSPGPPRPPFRIPEFRWSPVHQRLLADLLYSLEGDLQAWRNESGKNMLDFVNSPENNIFVVNTIHLISQLLDNLIIACGGLLPLLASATSPNCDLDVVEPSQGLPVSVAVSFLHRLLCLADLLCFASAVNLAELEQEKHMAAGGVLRQCLRMDLCIRQWAPQWMMDLVQLGCRASSSGVLRQELLDTRWKSPLFREDSTDWMKRRIEGESQRARPRHMAFQEKLGELEDWGSWSAWDTKRGRQLLFVWERLGCFLGRSVPGVQFPHVVFLGRNDPGVQFPHVSWDGVSQVCTIAVRNCLECREVLLAEKRQEKVGGGTETVGPPPRLLPPAPLEASAGSSEGSDGDGRAGHDPRMDHIHALIHGVTMDLENPEEGSPVKDPRRLLQDMDINRLRAVLYRDVVS</sequence>
<protein>
    <submittedName>
        <fullName evidence="2">Uncharacterized protein</fullName>
    </submittedName>
</protein>
<feature type="region of interest" description="Disordered" evidence="1">
    <location>
        <begin position="24"/>
        <end position="172"/>
    </location>
</feature>
<accession>A0A7R8WLA2</accession>
<feature type="compositionally biased region" description="Pro residues" evidence="1">
    <location>
        <begin position="486"/>
        <end position="496"/>
    </location>
</feature>
<evidence type="ECO:0000313" key="2">
    <source>
        <dbReference type="EMBL" id="CAD7233877.1"/>
    </source>
</evidence>
<feature type="region of interest" description="Disordered" evidence="1">
    <location>
        <begin position="478"/>
        <end position="518"/>
    </location>
</feature>
<feature type="non-terminal residue" evidence="2">
    <location>
        <position position="567"/>
    </location>
</feature>
<name>A0A7R8WLA2_9CRUS</name>
<gene>
    <name evidence="2" type="ORF">CTOB1V02_LOCUS11696</name>
</gene>
<proteinExistence type="predicted"/>
<dbReference type="EMBL" id="OB667172">
    <property type="protein sequence ID" value="CAD7233877.1"/>
    <property type="molecule type" value="Genomic_DNA"/>
</dbReference>
<evidence type="ECO:0000256" key="1">
    <source>
        <dbReference type="SAM" id="MobiDB-lite"/>
    </source>
</evidence>
<reference evidence="2" key="1">
    <citation type="submission" date="2020-11" db="EMBL/GenBank/DDBJ databases">
        <authorList>
            <person name="Tran Van P."/>
        </authorList>
    </citation>
    <scope>NUCLEOTIDE SEQUENCE</scope>
</reference>
<feature type="compositionally biased region" description="Basic and acidic residues" evidence="1">
    <location>
        <begin position="509"/>
        <end position="518"/>
    </location>
</feature>
<feature type="non-terminal residue" evidence="2">
    <location>
        <position position="1"/>
    </location>
</feature>
<organism evidence="2">
    <name type="scientific">Cyprideis torosa</name>
    <dbReference type="NCBI Taxonomy" id="163714"/>
    <lineage>
        <taxon>Eukaryota</taxon>
        <taxon>Metazoa</taxon>
        <taxon>Ecdysozoa</taxon>
        <taxon>Arthropoda</taxon>
        <taxon>Crustacea</taxon>
        <taxon>Oligostraca</taxon>
        <taxon>Ostracoda</taxon>
        <taxon>Podocopa</taxon>
        <taxon>Podocopida</taxon>
        <taxon>Cytherocopina</taxon>
        <taxon>Cytheroidea</taxon>
        <taxon>Cytherideidae</taxon>
        <taxon>Cyprideis</taxon>
    </lineage>
</organism>
<feature type="compositionally biased region" description="Low complexity" evidence="1">
    <location>
        <begin position="27"/>
        <end position="45"/>
    </location>
</feature>
<dbReference type="AlphaFoldDB" id="A0A7R8WLA2"/>
<feature type="compositionally biased region" description="Basic and acidic residues" evidence="1">
    <location>
        <begin position="135"/>
        <end position="161"/>
    </location>
</feature>
<feature type="compositionally biased region" description="Low complexity" evidence="1">
    <location>
        <begin position="497"/>
        <end position="506"/>
    </location>
</feature>